<organism evidence="3 4">
    <name type="scientific">Limulus polyphemus</name>
    <name type="common">Atlantic horseshoe crab</name>
    <dbReference type="NCBI Taxonomy" id="6850"/>
    <lineage>
        <taxon>Eukaryota</taxon>
        <taxon>Metazoa</taxon>
        <taxon>Ecdysozoa</taxon>
        <taxon>Arthropoda</taxon>
        <taxon>Chelicerata</taxon>
        <taxon>Merostomata</taxon>
        <taxon>Xiphosura</taxon>
        <taxon>Limulidae</taxon>
        <taxon>Limulus</taxon>
    </lineage>
</organism>
<feature type="chain" id="PRO_5046883144" evidence="2">
    <location>
        <begin position="21"/>
        <end position="206"/>
    </location>
</feature>
<feature type="signal peptide" evidence="2">
    <location>
        <begin position="1"/>
        <end position="20"/>
    </location>
</feature>
<evidence type="ECO:0000256" key="1">
    <source>
        <dbReference type="SAM" id="MobiDB-lite"/>
    </source>
</evidence>
<dbReference type="Proteomes" id="UP000694941">
    <property type="component" value="Unplaced"/>
</dbReference>
<keyword evidence="2" id="KW-0732">Signal</keyword>
<keyword evidence="3" id="KW-1185">Reference proteome</keyword>
<proteinExistence type="predicted"/>
<protein>
    <submittedName>
        <fullName evidence="4">Uncharacterized protein LOC106457952</fullName>
    </submittedName>
</protein>
<name>A0ABM1S7Z3_LIMPO</name>
<gene>
    <name evidence="4" type="primary">LOC106457952</name>
</gene>
<reference evidence="4" key="1">
    <citation type="submission" date="2025-08" db="UniProtKB">
        <authorList>
            <consortium name="RefSeq"/>
        </authorList>
    </citation>
    <scope>IDENTIFICATION</scope>
    <source>
        <tissue evidence="4">Muscle</tissue>
    </source>
</reference>
<sequence>MKKVMEILCLVVLAIVYVRSDHEGIQSRHGIWNNRKVPYRGAGNFESGLGYGGDQNIGGNFHRGQGGGRDYDHDQSGGVGNGPYNGYEDSSYSNNGGLGGLGGCDGDYNNGPPYVESLSYAKPRPLRRCTYYCRLNYCDSYKCYYICRPKCACSFVNAGSVETYGRKGGKTFEISKPLKERVEGFDYVPPGEESLPNEGAIKYEDD</sequence>
<evidence type="ECO:0000313" key="4">
    <source>
        <dbReference type="RefSeq" id="XP_022239748.1"/>
    </source>
</evidence>
<dbReference type="GeneID" id="106457952"/>
<accession>A0ABM1S7Z3</accession>
<feature type="region of interest" description="Disordered" evidence="1">
    <location>
        <begin position="187"/>
        <end position="206"/>
    </location>
</feature>
<feature type="region of interest" description="Disordered" evidence="1">
    <location>
        <begin position="62"/>
        <end position="85"/>
    </location>
</feature>
<evidence type="ECO:0000256" key="2">
    <source>
        <dbReference type="SAM" id="SignalP"/>
    </source>
</evidence>
<dbReference type="RefSeq" id="XP_022239748.1">
    <property type="nucleotide sequence ID" value="XM_022384040.1"/>
</dbReference>
<evidence type="ECO:0000313" key="3">
    <source>
        <dbReference type="Proteomes" id="UP000694941"/>
    </source>
</evidence>